<feature type="transmembrane region" description="Helical" evidence="1">
    <location>
        <begin position="6"/>
        <end position="27"/>
    </location>
</feature>
<dbReference type="Proteomes" id="UP001589854">
    <property type="component" value="Unassembled WGS sequence"/>
</dbReference>
<organism evidence="2 3">
    <name type="scientific">Metabacillus herbersteinensis</name>
    <dbReference type="NCBI Taxonomy" id="283816"/>
    <lineage>
        <taxon>Bacteria</taxon>
        <taxon>Bacillati</taxon>
        <taxon>Bacillota</taxon>
        <taxon>Bacilli</taxon>
        <taxon>Bacillales</taxon>
        <taxon>Bacillaceae</taxon>
        <taxon>Metabacillus</taxon>
    </lineage>
</organism>
<name>A0ABV6GJC9_9BACI</name>
<accession>A0ABV6GJC9</accession>
<sequence length="50" mass="5601">MNKSLSTFMSLGITAVVLSVLLIGIVYQSLSDKNSDHQDTLKEEYQLKNK</sequence>
<evidence type="ECO:0000313" key="2">
    <source>
        <dbReference type="EMBL" id="MFC0273784.1"/>
    </source>
</evidence>
<reference evidence="2 3" key="1">
    <citation type="submission" date="2024-09" db="EMBL/GenBank/DDBJ databases">
        <authorList>
            <person name="Sun Q."/>
            <person name="Mori K."/>
        </authorList>
    </citation>
    <scope>NUCLEOTIDE SEQUENCE [LARGE SCALE GENOMIC DNA]</scope>
    <source>
        <strain evidence="2 3">CCM 7228</strain>
    </source>
</reference>
<evidence type="ECO:0008006" key="4">
    <source>
        <dbReference type="Google" id="ProtNLM"/>
    </source>
</evidence>
<keyword evidence="3" id="KW-1185">Reference proteome</keyword>
<keyword evidence="1" id="KW-0812">Transmembrane</keyword>
<comment type="caution">
    <text evidence="2">The sequence shown here is derived from an EMBL/GenBank/DDBJ whole genome shotgun (WGS) entry which is preliminary data.</text>
</comment>
<protein>
    <recommendedName>
        <fullName evidence="4">YtzI protein</fullName>
    </recommendedName>
</protein>
<dbReference type="EMBL" id="JBHLVO010000024">
    <property type="protein sequence ID" value="MFC0273784.1"/>
    <property type="molecule type" value="Genomic_DNA"/>
</dbReference>
<proteinExistence type="predicted"/>
<gene>
    <name evidence="2" type="ORF">ACFFIX_20565</name>
</gene>
<evidence type="ECO:0000313" key="3">
    <source>
        <dbReference type="Proteomes" id="UP001589854"/>
    </source>
</evidence>
<keyword evidence="1" id="KW-1133">Transmembrane helix</keyword>
<dbReference type="RefSeq" id="WP_378937427.1">
    <property type="nucleotide sequence ID" value="NZ_JBHLVO010000024.1"/>
</dbReference>
<keyword evidence="1" id="KW-0472">Membrane</keyword>
<evidence type="ECO:0000256" key="1">
    <source>
        <dbReference type="SAM" id="Phobius"/>
    </source>
</evidence>